<keyword evidence="1" id="KW-1133">Transmembrane helix</keyword>
<sequence>MGLGYSRVVKVNYSRGERLVMSHIRWHEHIILGASLTTFFSFFFAEWWRTLSAAAQLLQPDTPSFLLLCLLLLAGALIVQIVAAFMHINRPTQTTTYGLLGSALLIVAGCLAAVFAFGARGVGSWLALGSQVVLLGTVWRLAPEFVPRLLPSREDGLQRLLTVWSSHVRRAQDEGKQFALLSVHTIRPLTYTERETLRLHLRLHDDFLAVRDGLWVLIWDTDYHGALRAAEHIQALLRSMFALSSRIGVGLYPTDGESLAAVAMAADQAVLQTYEEGAAPIAAATPPGVNDAALFLRRRWAPILVEALQANVPVSVLAVRTSRRLSSHEMEMLKRELRARDEVFAVRDGLFILLWRASREGAHFVANKVRTILAAHRIESWVGGVPETFTPTRLADELLQAWHLAETADDETPIRVAEVAMFE</sequence>
<keyword evidence="1" id="KW-0472">Membrane</keyword>
<name>A0A0M8K8B4_9CHLR</name>
<accession>A0A0M8K8B4</accession>
<evidence type="ECO:0000313" key="3">
    <source>
        <dbReference type="Proteomes" id="UP000037784"/>
    </source>
</evidence>
<reference evidence="3" key="2">
    <citation type="submission" date="2015-08" db="EMBL/GenBank/DDBJ databases">
        <title>Draft Genome Sequence of a Heterotrophic Facultative Anaerobic Bacterium Ardenticatena maritima Strain 110S.</title>
        <authorList>
            <person name="Kawaichi S."/>
            <person name="Yoshida T."/>
            <person name="Sako Y."/>
            <person name="Nakamura R."/>
        </authorList>
    </citation>
    <scope>NUCLEOTIDE SEQUENCE [LARGE SCALE GENOMIC DNA]</scope>
    <source>
        <strain evidence="3">110S</strain>
    </source>
</reference>
<reference evidence="2 3" key="1">
    <citation type="journal article" date="2015" name="Genome Announc.">
        <title>Draft Genome Sequence of a Heterotrophic Facultative Anaerobic Thermophilic Bacterium, Ardenticatena maritima Strain 110ST.</title>
        <authorList>
            <person name="Kawaichi S."/>
            <person name="Yoshida T."/>
            <person name="Sako Y."/>
            <person name="Nakamura R."/>
        </authorList>
    </citation>
    <scope>NUCLEOTIDE SEQUENCE [LARGE SCALE GENOMIC DNA]</scope>
    <source>
        <strain evidence="2 3">110S</strain>
    </source>
</reference>
<comment type="caution">
    <text evidence="2">The sequence shown here is derived from an EMBL/GenBank/DDBJ whole genome shotgun (WGS) entry which is preliminary data.</text>
</comment>
<dbReference type="AlphaFoldDB" id="A0A0M8K8B4"/>
<organism evidence="2 3">
    <name type="scientific">Ardenticatena maritima</name>
    <dbReference type="NCBI Taxonomy" id="872965"/>
    <lineage>
        <taxon>Bacteria</taxon>
        <taxon>Bacillati</taxon>
        <taxon>Chloroflexota</taxon>
        <taxon>Ardenticatenia</taxon>
        <taxon>Ardenticatenales</taxon>
        <taxon>Ardenticatenaceae</taxon>
        <taxon>Ardenticatena</taxon>
    </lineage>
</organism>
<keyword evidence="3" id="KW-1185">Reference proteome</keyword>
<evidence type="ECO:0000313" key="2">
    <source>
        <dbReference type="EMBL" id="GAP62529.1"/>
    </source>
</evidence>
<keyword evidence="1" id="KW-0812">Transmembrane</keyword>
<evidence type="ECO:0000256" key="1">
    <source>
        <dbReference type="SAM" id="Phobius"/>
    </source>
</evidence>
<gene>
    <name evidence="2" type="ORF">ARMA_0952</name>
</gene>
<dbReference type="EMBL" id="BBZA01000062">
    <property type="protein sequence ID" value="GAP62529.1"/>
    <property type="molecule type" value="Genomic_DNA"/>
</dbReference>
<dbReference type="InParanoid" id="A0A0M8K8B4"/>
<feature type="transmembrane region" description="Helical" evidence="1">
    <location>
        <begin position="26"/>
        <end position="45"/>
    </location>
</feature>
<feature type="transmembrane region" description="Helical" evidence="1">
    <location>
        <begin position="65"/>
        <end position="85"/>
    </location>
</feature>
<dbReference type="Proteomes" id="UP000037784">
    <property type="component" value="Unassembled WGS sequence"/>
</dbReference>
<feature type="transmembrane region" description="Helical" evidence="1">
    <location>
        <begin position="97"/>
        <end position="119"/>
    </location>
</feature>
<evidence type="ECO:0008006" key="4">
    <source>
        <dbReference type="Google" id="ProtNLM"/>
    </source>
</evidence>
<protein>
    <recommendedName>
        <fullName evidence="4">GGDEF domain-containing protein</fullName>
    </recommendedName>
</protein>
<proteinExistence type="predicted"/>